<proteinExistence type="predicted"/>
<name>A0ABX4S3B4_9GAMM</name>
<evidence type="ECO:0000313" key="1">
    <source>
        <dbReference type="EMBL" id="PKX84654.1"/>
    </source>
</evidence>
<comment type="caution">
    <text evidence="1">The sequence shown here is derived from an EMBL/GenBank/DDBJ whole genome shotgun (WGS) entry which is preliminary data.</text>
</comment>
<keyword evidence="2" id="KW-1185">Reference proteome</keyword>
<dbReference type="EMBL" id="LXFV01000031">
    <property type="protein sequence ID" value="PKX84654.1"/>
    <property type="molecule type" value="Genomic_DNA"/>
</dbReference>
<evidence type="ECO:0000313" key="2">
    <source>
        <dbReference type="Proteomes" id="UP000234468"/>
    </source>
</evidence>
<dbReference type="Proteomes" id="UP000234468">
    <property type="component" value="Unassembled WGS sequence"/>
</dbReference>
<reference evidence="1 2" key="1">
    <citation type="submission" date="2016-04" db="EMBL/GenBank/DDBJ databases">
        <title>New species of Pectobacterium.</title>
        <authorList>
            <person name="Waleron M."/>
            <person name="Misztak A.E."/>
            <person name="Waleron K."/>
        </authorList>
    </citation>
    <scope>NUCLEOTIDE SEQUENCE [LARGE SCALE GENOMIC DNA]</scope>
    <source>
        <strain evidence="1 2">IFB5232</strain>
    </source>
</reference>
<accession>A0ABX4S3B4</accession>
<organism evidence="1 2">
    <name type="scientific">Pectobacterium peruviense</name>
    <dbReference type="NCBI Taxonomy" id="2066479"/>
    <lineage>
        <taxon>Bacteria</taxon>
        <taxon>Pseudomonadati</taxon>
        <taxon>Pseudomonadota</taxon>
        <taxon>Gammaproteobacteria</taxon>
        <taxon>Enterobacterales</taxon>
        <taxon>Pectobacteriaceae</taxon>
        <taxon>Pectobacterium</taxon>
    </lineage>
</organism>
<protein>
    <submittedName>
        <fullName evidence="1">Uncharacterized protein</fullName>
    </submittedName>
</protein>
<gene>
    <name evidence="1" type="ORF">A0G03_19750</name>
</gene>
<sequence>MLKISFFTLFAMYLKESTIRDPTILGLKDFSPIELISQGYELVGEPADFHFYEKDYVVGHHNKKLNIVFKHYFYLDENAGNGLSVGRGASLISLLQGYKAFCLADGSIEPIFYFSDDKKDGAVILGHSVVVRFSQSSKRGQYSVVTIESDFSESAQFQMTSTNAVKKTMHAYDATLPLSKSKRRKKSSAFCRLAKFLSV</sequence>
<dbReference type="RefSeq" id="WP_048262601.1">
    <property type="nucleotide sequence ID" value="NZ_AODU01000018.1"/>
</dbReference>